<feature type="compositionally biased region" description="Basic and acidic residues" evidence="5">
    <location>
        <begin position="192"/>
        <end position="211"/>
    </location>
</feature>
<dbReference type="RefSeq" id="WP_289164241.1">
    <property type="nucleotide sequence ID" value="NZ_JASZZN010000009.1"/>
</dbReference>
<evidence type="ECO:0000256" key="3">
    <source>
        <dbReference type="ARBA" id="ARBA00022989"/>
    </source>
</evidence>
<protein>
    <submittedName>
        <fullName evidence="8">NfeD family protein</fullName>
    </submittedName>
</protein>
<keyword evidence="4 6" id="KW-0472">Membrane</keyword>
<proteinExistence type="predicted"/>
<name>A0ABT7PK81_9BACT</name>
<evidence type="ECO:0000313" key="8">
    <source>
        <dbReference type="EMBL" id="MDM4016591.1"/>
    </source>
</evidence>
<feature type="compositionally biased region" description="Polar residues" evidence="5">
    <location>
        <begin position="164"/>
        <end position="180"/>
    </location>
</feature>
<dbReference type="InterPro" id="IPR002810">
    <property type="entry name" value="NfeD-like_C"/>
</dbReference>
<dbReference type="InterPro" id="IPR012340">
    <property type="entry name" value="NA-bd_OB-fold"/>
</dbReference>
<feature type="transmembrane region" description="Helical" evidence="6">
    <location>
        <begin position="30"/>
        <end position="47"/>
    </location>
</feature>
<keyword evidence="2 6" id="KW-0812">Transmembrane</keyword>
<evidence type="ECO:0000256" key="5">
    <source>
        <dbReference type="SAM" id="MobiDB-lite"/>
    </source>
</evidence>
<evidence type="ECO:0000259" key="7">
    <source>
        <dbReference type="Pfam" id="PF01957"/>
    </source>
</evidence>
<reference evidence="8 9" key="1">
    <citation type="submission" date="2023-06" db="EMBL/GenBank/DDBJ databases">
        <title>Roseiconus lacunae JC819 isolated from Gulf of Mannar region, Tamil Nadu.</title>
        <authorList>
            <person name="Pk S."/>
            <person name="Ch S."/>
            <person name="Ch V.R."/>
        </authorList>
    </citation>
    <scope>NUCLEOTIDE SEQUENCE [LARGE SCALE GENOMIC DNA]</scope>
    <source>
        <strain evidence="8 9">JC819</strain>
    </source>
</reference>
<accession>A0ABT7PK81</accession>
<evidence type="ECO:0000256" key="1">
    <source>
        <dbReference type="ARBA" id="ARBA00004141"/>
    </source>
</evidence>
<feature type="transmembrane region" description="Helical" evidence="6">
    <location>
        <begin position="53"/>
        <end position="71"/>
    </location>
</feature>
<feature type="transmembrane region" description="Helical" evidence="6">
    <location>
        <begin position="6"/>
        <end position="23"/>
    </location>
</feature>
<keyword evidence="3 6" id="KW-1133">Transmembrane helix</keyword>
<evidence type="ECO:0000313" key="9">
    <source>
        <dbReference type="Proteomes" id="UP001239462"/>
    </source>
</evidence>
<dbReference type="SUPFAM" id="SSF141322">
    <property type="entry name" value="NfeD domain-like"/>
    <property type="match status" value="1"/>
</dbReference>
<evidence type="ECO:0000256" key="6">
    <source>
        <dbReference type="SAM" id="Phobius"/>
    </source>
</evidence>
<comment type="caution">
    <text evidence="8">The sequence shown here is derived from an EMBL/GenBank/DDBJ whole genome shotgun (WGS) entry which is preliminary data.</text>
</comment>
<dbReference type="PANTHER" id="PTHR33507">
    <property type="entry name" value="INNER MEMBRANE PROTEIN YBBJ"/>
    <property type="match status" value="1"/>
</dbReference>
<feature type="region of interest" description="Disordered" evidence="5">
    <location>
        <begin position="159"/>
        <end position="211"/>
    </location>
</feature>
<evidence type="ECO:0000256" key="4">
    <source>
        <dbReference type="ARBA" id="ARBA00023136"/>
    </source>
</evidence>
<keyword evidence="9" id="KW-1185">Reference proteome</keyword>
<dbReference type="InterPro" id="IPR052165">
    <property type="entry name" value="Membrane_assoc_protease"/>
</dbReference>
<comment type="subcellular location">
    <subcellularLocation>
        <location evidence="1">Membrane</location>
        <topology evidence="1">Multi-pass membrane protein</topology>
    </subcellularLocation>
</comment>
<dbReference type="Gene3D" id="2.40.50.140">
    <property type="entry name" value="Nucleic acid-binding proteins"/>
    <property type="match status" value="1"/>
</dbReference>
<organism evidence="8 9">
    <name type="scientific">Roseiconus lacunae</name>
    <dbReference type="NCBI Taxonomy" id="2605694"/>
    <lineage>
        <taxon>Bacteria</taxon>
        <taxon>Pseudomonadati</taxon>
        <taxon>Planctomycetota</taxon>
        <taxon>Planctomycetia</taxon>
        <taxon>Pirellulales</taxon>
        <taxon>Pirellulaceae</taxon>
        <taxon>Roseiconus</taxon>
    </lineage>
</organism>
<dbReference type="PANTHER" id="PTHR33507:SF4">
    <property type="entry name" value="NODULATION COMPETITIVENESS PROTEIN NFED"/>
    <property type="match status" value="1"/>
</dbReference>
<dbReference type="EMBL" id="JASZZN010000009">
    <property type="protein sequence ID" value="MDM4016591.1"/>
    <property type="molecule type" value="Genomic_DNA"/>
</dbReference>
<sequence>MQLLYAVGLLGLYLVLLIGEFFLPTGGTLGIAAAVTAIAAIVVGFTVGPITGMMVTATILLSTPAILYAAVRLWPKTPIGRLILNRTPGQIDAPVESRIRGGERRKDLVGKIGTARTNLLPGGQIELQGQRLDAVSEGAPIDAGTRVIIISAVAGKLRVRPASETDQTSPAETPADTQPEVSPDIQETLDAFDLHDFIDDTEAESEREQRP</sequence>
<dbReference type="Pfam" id="PF01957">
    <property type="entry name" value="NfeD"/>
    <property type="match status" value="1"/>
</dbReference>
<evidence type="ECO:0000256" key="2">
    <source>
        <dbReference type="ARBA" id="ARBA00022692"/>
    </source>
</evidence>
<dbReference type="Proteomes" id="UP001239462">
    <property type="component" value="Unassembled WGS sequence"/>
</dbReference>
<feature type="domain" description="NfeD-like C-terminal" evidence="7">
    <location>
        <begin position="106"/>
        <end position="161"/>
    </location>
</feature>
<gene>
    <name evidence="8" type="ORF">QTN89_14190</name>
</gene>